<protein>
    <submittedName>
        <fullName evidence="2">Hypothetical_protein</fullName>
    </submittedName>
</protein>
<gene>
    <name evidence="2" type="ORF">HINF_LOCUS5030</name>
</gene>
<keyword evidence="3" id="KW-1185">Reference proteome</keyword>
<evidence type="ECO:0000313" key="3">
    <source>
        <dbReference type="Proteomes" id="UP001642409"/>
    </source>
</evidence>
<name>A0ABP1GSQ7_9EUKA</name>
<keyword evidence="1" id="KW-0812">Transmembrane</keyword>
<keyword evidence="1" id="KW-0472">Membrane</keyword>
<reference evidence="2 3" key="1">
    <citation type="submission" date="2024-07" db="EMBL/GenBank/DDBJ databases">
        <authorList>
            <person name="Akdeniz Z."/>
        </authorList>
    </citation>
    <scope>NUCLEOTIDE SEQUENCE [LARGE SCALE GENOMIC DNA]</scope>
</reference>
<evidence type="ECO:0000313" key="2">
    <source>
        <dbReference type="EMBL" id="CAL5978883.1"/>
    </source>
</evidence>
<sequence>MCSSQLFCNRSTLPAYLLYECSITFKSCFSLQSAPKQFRKSSQTGRYCQPMNSQQKSGCSIKPLIGNKSKMQFCAKSILVFWQIFFKSFTKIILLFLKSSYTRSVKSDKASKREIPLLRTSTCVSLLWFCMNDKSSSIISDIFKQVKLLNYYILSKLFMVLLSYYTRALGFVSLFTTTFPASLAHCSLNN</sequence>
<evidence type="ECO:0000256" key="1">
    <source>
        <dbReference type="SAM" id="Phobius"/>
    </source>
</evidence>
<accession>A0ABP1GSQ7</accession>
<organism evidence="2 3">
    <name type="scientific">Hexamita inflata</name>
    <dbReference type="NCBI Taxonomy" id="28002"/>
    <lineage>
        <taxon>Eukaryota</taxon>
        <taxon>Metamonada</taxon>
        <taxon>Diplomonadida</taxon>
        <taxon>Hexamitidae</taxon>
        <taxon>Hexamitinae</taxon>
        <taxon>Hexamita</taxon>
    </lineage>
</organism>
<proteinExistence type="predicted"/>
<comment type="caution">
    <text evidence="2">The sequence shown here is derived from an EMBL/GenBank/DDBJ whole genome shotgun (WGS) entry which is preliminary data.</text>
</comment>
<dbReference type="EMBL" id="CAXDID020000009">
    <property type="protein sequence ID" value="CAL5978883.1"/>
    <property type="molecule type" value="Genomic_DNA"/>
</dbReference>
<feature type="transmembrane region" description="Helical" evidence="1">
    <location>
        <begin position="78"/>
        <end position="97"/>
    </location>
</feature>
<dbReference type="Proteomes" id="UP001642409">
    <property type="component" value="Unassembled WGS sequence"/>
</dbReference>
<keyword evidence="1" id="KW-1133">Transmembrane helix</keyword>